<feature type="transmembrane region" description="Helical" evidence="1">
    <location>
        <begin position="51"/>
        <end position="71"/>
    </location>
</feature>
<evidence type="ECO:0000313" key="3">
    <source>
        <dbReference type="Proteomes" id="UP000553888"/>
    </source>
</evidence>
<protein>
    <submittedName>
        <fullName evidence="2">Uncharacterized protein</fullName>
    </submittedName>
</protein>
<dbReference type="Proteomes" id="UP000553888">
    <property type="component" value="Unassembled WGS sequence"/>
</dbReference>
<dbReference type="AlphaFoldDB" id="A0A852Y3D3"/>
<keyword evidence="1" id="KW-0472">Membrane</keyword>
<dbReference type="RefSeq" id="WP_179564022.1">
    <property type="nucleotide sequence ID" value="NZ_JACBZY010000001.1"/>
</dbReference>
<proteinExistence type="predicted"/>
<comment type="caution">
    <text evidence="2">The sequence shown here is derived from an EMBL/GenBank/DDBJ whole genome shotgun (WGS) entry which is preliminary data.</text>
</comment>
<gene>
    <name evidence="2" type="ORF">BJ979_000032</name>
</gene>
<evidence type="ECO:0000313" key="2">
    <source>
        <dbReference type="EMBL" id="NYG97406.1"/>
    </source>
</evidence>
<accession>A0A852Y3D3</accession>
<reference evidence="2 3" key="1">
    <citation type="submission" date="2020-07" db="EMBL/GenBank/DDBJ databases">
        <title>Sequencing the genomes of 1000 actinobacteria strains.</title>
        <authorList>
            <person name="Klenk H.-P."/>
        </authorList>
    </citation>
    <scope>NUCLEOTIDE SEQUENCE [LARGE SCALE GENOMIC DNA]</scope>
    <source>
        <strain evidence="2 3">DSM 23141</strain>
    </source>
</reference>
<keyword evidence="1" id="KW-1133">Transmembrane helix</keyword>
<name>A0A852Y3D3_9MICO</name>
<evidence type="ECO:0000256" key="1">
    <source>
        <dbReference type="SAM" id="Phobius"/>
    </source>
</evidence>
<sequence length="80" mass="8811">MKLLNAILSLTTALGAALCVAFFGLQYGRGLFTVLPAEISDFFVENDWLKWWAFGLVVVSLLVKLPVIQALKKRGGENRA</sequence>
<keyword evidence="1" id="KW-0812">Transmembrane</keyword>
<keyword evidence="3" id="KW-1185">Reference proteome</keyword>
<dbReference type="EMBL" id="JACBZY010000001">
    <property type="protein sequence ID" value="NYG97406.1"/>
    <property type="molecule type" value="Genomic_DNA"/>
</dbReference>
<organism evidence="2 3">
    <name type="scientific">Schumannella luteola</name>
    <dbReference type="NCBI Taxonomy" id="472059"/>
    <lineage>
        <taxon>Bacteria</taxon>
        <taxon>Bacillati</taxon>
        <taxon>Actinomycetota</taxon>
        <taxon>Actinomycetes</taxon>
        <taxon>Micrococcales</taxon>
        <taxon>Microbacteriaceae</taxon>
        <taxon>Schumannella</taxon>
    </lineage>
</organism>